<evidence type="ECO:0000259" key="6">
    <source>
        <dbReference type="Pfam" id="PF00763"/>
    </source>
</evidence>
<sequence length="87" mass="9302">MPEQNNIEKPGTVISQQIKEEIASEVAEIVASGGKRPHLAAILIGHDGGSETYVASKVKACAECGFKSSLIRYEDNVSENELLAKVC</sequence>
<dbReference type="InterPro" id="IPR046346">
    <property type="entry name" value="Aminoacid_DH-like_N_sf"/>
</dbReference>
<keyword evidence="5" id="KW-0511">Multifunctional enzyme</keyword>
<name>A0A5J4QCH9_9ZZZZ</name>
<accession>A0A5J4QCH9</accession>
<dbReference type="PANTHER" id="PTHR48099">
    <property type="entry name" value="C-1-TETRAHYDROFOLATE SYNTHASE, CYTOPLASMIC-RELATED"/>
    <property type="match status" value="1"/>
</dbReference>
<evidence type="ECO:0000256" key="2">
    <source>
        <dbReference type="ARBA" id="ARBA00022801"/>
    </source>
</evidence>
<dbReference type="SUPFAM" id="SSF53223">
    <property type="entry name" value="Aminoacid dehydrogenase-like, N-terminal domain"/>
    <property type="match status" value="1"/>
</dbReference>
<proteinExistence type="predicted"/>
<evidence type="ECO:0000256" key="3">
    <source>
        <dbReference type="ARBA" id="ARBA00022857"/>
    </source>
</evidence>
<dbReference type="Pfam" id="PF00763">
    <property type="entry name" value="THF_DHG_CYH"/>
    <property type="match status" value="1"/>
</dbReference>
<evidence type="ECO:0000256" key="1">
    <source>
        <dbReference type="ARBA" id="ARBA00004777"/>
    </source>
</evidence>
<protein>
    <submittedName>
        <fullName evidence="7">Bifunctional protein FolD protein</fullName>
    </submittedName>
</protein>
<keyword evidence="2" id="KW-0378">Hydrolase</keyword>
<dbReference type="EMBL" id="SNRY01004120">
    <property type="protein sequence ID" value="KAA6318664.1"/>
    <property type="molecule type" value="Genomic_DNA"/>
</dbReference>
<comment type="caution">
    <text evidence="7">The sequence shown here is derived from an EMBL/GenBank/DDBJ whole genome shotgun (WGS) entry which is preliminary data.</text>
</comment>
<evidence type="ECO:0000256" key="5">
    <source>
        <dbReference type="ARBA" id="ARBA00023268"/>
    </source>
</evidence>
<keyword evidence="3" id="KW-0521">NADP</keyword>
<comment type="pathway">
    <text evidence="1">One-carbon metabolism; tetrahydrofolate interconversion.</text>
</comment>
<reference evidence="7" key="1">
    <citation type="submission" date="2019-03" db="EMBL/GenBank/DDBJ databases">
        <title>Single cell metagenomics reveals metabolic interactions within the superorganism composed of flagellate Streblomastix strix and complex community of Bacteroidetes bacteria on its surface.</title>
        <authorList>
            <person name="Treitli S.C."/>
            <person name="Kolisko M."/>
            <person name="Husnik F."/>
            <person name="Keeling P."/>
            <person name="Hampl V."/>
        </authorList>
    </citation>
    <scope>NUCLEOTIDE SEQUENCE</scope>
    <source>
        <strain evidence="7">STM</strain>
    </source>
</reference>
<dbReference type="PRINTS" id="PR00085">
    <property type="entry name" value="THFDHDRGNASE"/>
</dbReference>
<dbReference type="InterPro" id="IPR000672">
    <property type="entry name" value="THF_DH/CycHdrlase"/>
</dbReference>
<dbReference type="GO" id="GO:0005829">
    <property type="term" value="C:cytosol"/>
    <property type="evidence" value="ECO:0007669"/>
    <property type="project" value="TreeGrafter"/>
</dbReference>
<evidence type="ECO:0000313" key="7">
    <source>
        <dbReference type="EMBL" id="KAA6318664.1"/>
    </source>
</evidence>
<evidence type="ECO:0000256" key="4">
    <source>
        <dbReference type="ARBA" id="ARBA00023002"/>
    </source>
</evidence>
<dbReference type="InterPro" id="IPR020630">
    <property type="entry name" value="THF_DH/CycHdrlase_cat_dom"/>
</dbReference>
<feature type="domain" description="Tetrahydrofolate dehydrogenase/cyclohydrolase catalytic" evidence="6">
    <location>
        <begin position="11"/>
        <end position="86"/>
    </location>
</feature>
<keyword evidence="4" id="KW-0560">Oxidoreductase</keyword>
<gene>
    <name evidence="7" type="ORF">EZS27_031354</name>
</gene>
<dbReference type="PANTHER" id="PTHR48099:SF5">
    <property type="entry name" value="C-1-TETRAHYDROFOLATE SYNTHASE, CYTOPLASMIC"/>
    <property type="match status" value="1"/>
</dbReference>
<dbReference type="GO" id="GO:0004477">
    <property type="term" value="F:methenyltetrahydrofolate cyclohydrolase activity"/>
    <property type="evidence" value="ECO:0007669"/>
    <property type="project" value="TreeGrafter"/>
</dbReference>
<dbReference type="GO" id="GO:0035999">
    <property type="term" value="P:tetrahydrofolate interconversion"/>
    <property type="evidence" value="ECO:0007669"/>
    <property type="project" value="TreeGrafter"/>
</dbReference>
<organism evidence="7">
    <name type="scientific">termite gut metagenome</name>
    <dbReference type="NCBI Taxonomy" id="433724"/>
    <lineage>
        <taxon>unclassified sequences</taxon>
        <taxon>metagenomes</taxon>
        <taxon>organismal metagenomes</taxon>
    </lineage>
</organism>
<dbReference type="AlphaFoldDB" id="A0A5J4QCH9"/>
<dbReference type="GO" id="GO:0004488">
    <property type="term" value="F:methylenetetrahydrofolate dehydrogenase (NADP+) activity"/>
    <property type="evidence" value="ECO:0007669"/>
    <property type="project" value="InterPro"/>
</dbReference>
<dbReference type="Gene3D" id="3.40.50.10860">
    <property type="entry name" value="Leucine Dehydrogenase, chain A, domain 1"/>
    <property type="match status" value="1"/>
</dbReference>